<dbReference type="InterPro" id="IPR002818">
    <property type="entry name" value="DJ-1/PfpI"/>
</dbReference>
<dbReference type="SUPFAM" id="SSF46689">
    <property type="entry name" value="Homeodomain-like"/>
    <property type="match status" value="2"/>
</dbReference>
<evidence type="ECO:0000256" key="2">
    <source>
        <dbReference type="ARBA" id="ARBA00023163"/>
    </source>
</evidence>
<protein>
    <submittedName>
        <fullName evidence="5">AraC family transcriptional regulator</fullName>
    </submittedName>
</protein>
<proteinExistence type="predicted"/>
<dbReference type="Pfam" id="PF01965">
    <property type="entry name" value="DJ-1_PfpI"/>
    <property type="match status" value="1"/>
</dbReference>
<dbReference type="InterPro" id="IPR029062">
    <property type="entry name" value="Class_I_gatase-like"/>
</dbReference>
<dbReference type="RefSeq" id="WP_062940376.1">
    <property type="nucleotide sequence ID" value="NZ_CP171847.1"/>
</dbReference>
<accession>A0A154IPM2</accession>
<dbReference type="Pfam" id="PF12833">
    <property type="entry name" value="HTH_18"/>
    <property type="match status" value="1"/>
</dbReference>
<dbReference type="SUPFAM" id="SSF52317">
    <property type="entry name" value="Class I glutamine amidotransferase-like"/>
    <property type="match status" value="1"/>
</dbReference>
<reference evidence="5" key="1">
    <citation type="submission" date="2016-03" db="EMBL/GenBank/DDBJ databases">
        <title>Microsymbionts genomes from the relict species Vavilovia formosa.</title>
        <authorList>
            <person name="Chirak E."/>
            <person name="Kimeklis A."/>
            <person name="Kopat V."/>
            <person name="Andronov E."/>
        </authorList>
    </citation>
    <scope>NUCLEOTIDE SEQUENCE [LARGE SCALE GENOMIC DNA]</scope>
    <source>
        <strain evidence="5">Vaf12</strain>
    </source>
</reference>
<dbReference type="GO" id="GO:0043565">
    <property type="term" value="F:sequence-specific DNA binding"/>
    <property type="evidence" value="ECO:0007669"/>
    <property type="project" value="InterPro"/>
</dbReference>
<gene>
    <name evidence="5" type="ORF">A4A59_36645</name>
</gene>
<evidence type="ECO:0000256" key="1">
    <source>
        <dbReference type="ARBA" id="ARBA00023015"/>
    </source>
</evidence>
<evidence type="ECO:0000259" key="4">
    <source>
        <dbReference type="PROSITE" id="PS01124"/>
    </source>
</evidence>
<dbReference type="InterPro" id="IPR018060">
    <property type="entry name" value="HTH_AraC"/>
</dbReference>
<comment type="caution">
    <text evidence="5">The sequence shown here is derived from an EMBL/GenBank/DDBJ whole genome shotgun (WGS) entry which is preliminary data.</text>
</comment>
<dbReference type="EMBL" id="LVYU01000041">
    <property type="protein sequence ID" value="KZB02559.1"/>
    <property type="molecule type" value="Genomic_DNA"/>
</dbReference>
<keyword evidence="2" id="KW-0804">Transcription</keyword>
<keyword evidence="1" id="KW-0805">Transcription regulation</keyword>
<dbReference type="Gene3D" id="1.10.10.60">
    <property type="entry name" value="Homeodomain-like"/>
    <property type="match status" value="1"/>
</dbReference>
<dbReference type="InterPro" id="IPR052158">
    <property type="entry name" value="INH-QAR"/>
</dbReference>
<feature type="compositionally biased region" description="Polar residues" evidence="3">
    <location>
        <begin position="312"/>
        <end position="323"/>
    </location>
</feature>
<feature type="region of interest" description="Disordered" evidence="3">
    <location>
        <begin position="310"/>
        <end position="330"/>
    </location>
</feature>
<dbReference type="AlphaFoldDB" id="A0A154IPM2"/>
<sequence>MRIVILAPPGVQSLDIVGPAEVFWEAARRLGDMDAYDIQIMSTGAPSVAGTGQLRFMADRTIFDEDEDIDTLLVAGDPAFFEIDPAVIAWLQRRVPTARRFGSICTGVFLLAAAGLLDGKRVTTHWECAAKFSDEYPDIDLDADAIYVRDGSLITAAGVTAGIDLALSLVEEDHGKDTAMIVARYMVMFMKRPGGQSQFSAYLVGQMSETTLIQKAQEYVLSNLNRDLDVESLAHEVGMSTRNFARVFRKELGFTPAEFVAAARTDAARRLLQDTTQPLLRIATTCGFADVNAMRRVFAKTIGVSPNDYRSRFQTSSKPSQTMPIGDAKGHPRRALAMEIALATSHPGAVSGRGARAV</sequence>
<feature type="domain" description="HTH araC/xylS-type" evidence="4">
    <location>
        <begin position="214"/>
        <end position="312"/>
    </location>
</feature>
<dbReference type="InterPro" id="IPR009057">
    <property type="entry name" value="Homeodomain-like_sf"/>
</dbReference>
<dbReference type="CDD" id="cd03137">
    <property type="entry name" value="GATase1_AraC_1"/>
    <property type="match status" value="1"/>
</dbReference>
<dbReference type="Gene3D" id="3.40.50.880">
    <property type="match status" value="1"/>
</dbReference>
<dbReference type="PANTHER" id="PTHR43130:SF3">
    <property type="entry name" value="HTH-TYPE TRANSCRIPTIONAL REGULATOR RV1931C"/>
    <property type="match status" value="1"/>
</dbReference>
<dbReference type="PROSITE" id="PS01124">
    <property type="entry name" value="HTH_ARAC_FAMILY_2"/>
    <property type="match status" value="1"/>
</dbReference>
<evidence type="ECO:0000256" key="3">
    <source>
        <dbReference type="SAM" id="MobiDB-lite"/>
    </source>
</evidence>
<name>A0A154IPM2_RHILE</name>
<dbReference type="PANTHER" id="PTHR43130">
    <property type="entry name" value="ARAC-FAMILY TRANSCRIPTIONAL REGULATOR"/>
    <property type="match status" value="1"/>
</dbReference>
<evidence type="ECO:0000313" key="5">
    <source>
        <dbReference type="EMBL" id="KZB02559.1"/>
    </source>
</evidence>
<organism evidence="5">
    <name type="scientific">Rhizobium leguminosarum</name>
    <dbReference type="NCBI Taxonomy" id="384"/>
    <lineage>
        <taxon>Bacteria</taxon>
        <taxon>Pseudomonadati</taxon>
        <taxon>Pseudomonadota</taxon>
        <taxon>Alphaproteobacteria</taxon>
        <taxon>Hyphomicrobiales</taxon>
        <taxon>Rhizobiaceae</taxon>
        <taxon>Rhizobium/Agrobacterium group</taxon>
        <taxon>Rhizobium</taxon>
    </lineage>
</organism>
<dbReference type="GO" id="GO:0003700">
    <property type="term" value="F:DNA-binding transcription factor activity"/>
    <property type="evidence" value="ECO:0007669"/>
    <property type="project" value="InterPro"/>
</dbReference>
<dbReference type="SMART" id="SM00342">
    <property type="entry name" value="HTH_ARAC"/>
    <property type="match status" value="1"/>
</dbReference>